<comment type="similarity">
    <text evidence="3">Belongs to the Nudix hydrolase family. PCD1 subfamily.</text>
</comment>
<dbReference type="STRING" id="6573.A0A210Q8N0"/>
<evidence type="ECO:0000256" key="5">
    <source>
        <dbReference type="ARBA" id="ARBA00022801"/>
    </source>
</evidence>
<evidence type="ECO:0000256" key="4">
    <source>
        <dbReference type="ARBA" id="ARBA00022723"/>
    </source>
</evidence>
<organism evidence="9 10">
    <name type="scientific">Mizuhopecten yessoensis</name>
    <name type="common">Japanese scallop</name>
    <name type="synonym">Patinopecten yessoensis</name>
    <dbReference type="NCBI Taxonomy" id="6573"/>
    <lineage>
        <taxon>Eukaryota</taxon>
        <taxon>Metazoa</taxon>
        <taxon>Spiralia</taxon>
        <taxon>Lophotrochozoa</taxon>
        <taxon>Mollusca</taxon>
        <taxon>Bivalvia</taxon>
        <taxon>Autobranchia</taxon>
        <taxon>Pteriomorphia</taxon>
        <taxon>Pectinida</taxon>
        <taxon>Pectinoidea</taxon>
        <taxon>Pectinidae</taxon>
        <taxon>Mizuhopecten</taxon>
    </lineage>
</organism>
<dbReference type="Pfam" id="PF00293">
    <property type="entry name" value="NUDIX"/>
    <property type="match status" value="1"/>
</dbReference>
<dbReference type="PROSITE" id="PS51462">
    <property type="entry name" value="NUDIX"/>
    <property type="match status" value="1"/>
</dbReference>
<keyword evidence="10" id="KW-1185">Reference proteome</keyword>
<dbReference type="AlphaFoldDB" id="A0A210Q8N0"/>
<evidence type="ECO:0000313" key="10">
    <source>
        <dbReference type="Proteomes" id="UP000242188"/>
    </source>
</evidence>
<dbReference type="SUPFAM" id="SSF55811">
    <property type="entry name" value="Nudix"/>
    <property type="match status" value="1"/>
</dbReference>
<dbReference type="PANTHER" id="PTHR12992:SF24">
    <property type="entry name" value="PEROXISOMAL COENZYME A DIPHOSPHATASE NUDT7"/>
    <property type="match status" value="1"/>
</dbReference>
<dbReference type="InterPro" id="IPR045121">
    <property type="entry name" value="CoAse"/>
</dbReference>
<dbReference type="InterPro" id="IPR015797">
    <property type="entry name" value="NUDIX_hydrolase-like_dom_sf"/>
</dbReference>
<dbReference type="GO" id="GO:0030145">
    <property type="term" value="F:manganese ion binding"/>
    <property type="evidence" value="ECO:0007669"/>
    <property type="project" value="InterPro"/>
</dbReference>
<dbReference type="GO" id="GO:0000287">
    <property type="term" value="F:magnesium ion binding"/>
    <property type="evidence" value="ECO:0007669"/>
    <property type="project" value="InterPro"/>
</dbReference>
<dbReference type="OrthoDB" id="206213at2759"/>
<dbReference type="Gene3D" id="3.90.79.10">
    <property type="entry name" value="Nucleoside Triphosphate Pyrophosphohydrolase"/>
    <property type="match status" value="1"/>
</dbReference>
<dbReference type="GO" id="GO:0015938">
    <property type="term" value="P:coenzyme A catabolic process"/>
    <property type="evidence" value="ECO:0007669"/>
    <property type="project" value="TreeGrafter"/>
</dbReference>
<dbReference type="GO" id="GO:0009132">
    <property type="term" value="P:nucleoside diphosphate metabolic process"/>
    <property type="evidence" value="ECO:0007669"/>
    <property type="project" value="InterPro"/>
</dbReference>
<dbReference type="PROSITE" id="PS01293">
    <property type="entry name" value="NUDIX_COA"/>
    <property type="match status" value="1"/>
</dbReference>
<feature type="domain" description="Nudix hydrolase" evidence="8">
    <location>
        <begin position="45"/>
        <end position="181"/>
    </location>
</feature>
<dbReference type="InterPro" id="IPR000059">
    <property type="entry name" value="NUDIX_hydrolase_NudL_CS"/>
</dbReference>
<comment type="caution">
    <text evidence="9">The sequence shown here is derived from an EMBL/GenBank/DDBJ whole genome shotgun (WGS) entry which is preliminary data.</text>
</comment>
<name>A0A210Q8N0_MIZYE</name>
<proteinExistence type="inferred from homology"/>
<evidence type="ECO:0000256" key="2">
    <source>
        <dbReference type="ARBA" id="ARBA00001946"/>
    </source>
</evidence>
<evidence type="ECO:0000256" key="6">
    <source>
        <dbReference type="ARBA" id="ARBA00022842"/>
    </source>
</evidence>
<evidence type="ECO:0000256" key="3">
    <source>
        <dbReference type="ARBA" id="ARBA00006506"/>
    </source>
</evidence>
<dbReference type="Proteomes" id="UP000242188">
    <property type="component" value="Unassembled WGS sequence"/>
</dbReference>
<comment type="cofactor">
    <cofactor evidence="1">
        <name>Mn(2+)</name>
        <dbReference type="ChEBI" id="CHEBI:29035"/>
    </cofactor>
</comment>
<evidence type="ECO:0000259" key="8">
    <source>
        <dbReference type="PROSITE" id="PS51462"/>
    </source>
</evidence>
<dbReference type="CDD" id="cd03426">
    <property type="entry name" value="NUDIX_CoAse_Nudt7"/>
    <property type="match status" value="1"/>
</dbReference>
<keyword evidence="6" id="KW-0460">Magnesium</keyword>
<comment type="cofactor">
    <cofactor evidence="2">
        <name>Mg(2+)</name>
        <dbReference type="ChEBI" id="CHEBI:18420"/>
    </cofactor>
</comment>
<keyword evidence="4" id="KW-0479">Metal-binding</keyword>
<dbReference type="GO" id="GO:0010945">
    <property type="term" value="F:coenzyme A diphosphatase activity"/>
    <property type="evidence" value="ECO:0007669"/>
    <property type="project" value="InterPro"/>
</dbReference>
<evidence type="ECO:0000256" key="7">
    <source>
        <dbReference type="ARBA" id="ARBA00023211"/>
    </source>
</evidence>
<reference evidence="9 10" key="1">
    <citation type="journal article" date="2017" name="Nat. Ecol. Evol.">
        <title>Scallop genome provides insights into evolution of bilaterian karyotype and development.</title>
        <authorList>
            <person name="Wang S."/>
            <person name="Zhang J."/>
            <person name="Jiao W."/>
            <person name="Li J."/>
            <person name="Xun X."/>
            <person name="Sun Y."/>
            <person name="Guo X."/>
            <person name="Huan P."/>
            <person name="Dong B."/>
            <person name="Zhang L."/>
            <person name="Hu X."/>
            <person name="Sun X."/>
            <person name="Wang J."/>
            <person name="Zhao C."/>
            <person name="Wang Y."/>
            <person name="Wang D."/>
            <person name="Huang X."/>
            <person name="Wang R."/>
            <person name="Lv J."/>
            <person name="Li Y."/>
            <person name="Zhang Z."/>
            <person name="Liu B."/>
            <person name="Lu W."/>
            <person name="Hui Y."/>
            <person name="Liang J."/>
            <person name="Zhou Z."/>
            <person name="Hou R."/>
            <person name="Li X."/>
            <person name="Liu Y."/>
            <person name="Li H."/>
            <person name="Ning X."/>
            <person name="Lin Y."/>
            <person name="Zhao L."/>
            <person name="Xing Q."/>
            <person name="Dou J."/>
            <person name="Li Y."/>
            <person name="Mao J."/>
            <person name="Guo H."/>
            <person name="Dou H."/>
            <person name="Li T."/>
            <person name="Mu C."/>
            <person name="Jiang W."/>
            <person name="Fu Q."/>
            <person name="Fu X."/>
            <person name="Miao Y."/>
            <person name="Liu J."/>
            <person name="Yu Q."/>
            <person name="Li R."/>
            <person name="Liao H."/>
            <person name="Li X."/>
            <person name="Kong Y."/>
            <person name="Jiang Z."/>
            <person name="Chourrout D."/>
            <person name="Li R."/>
            <person name="Bao Z."/>
        </authorList>
    </citation>
    <scope>NUCLEOTIDE SEQUENCE [LARGE SCALE GENOMIC DNA]</scope>
    <source>
        <strain evidence="9 10">PY_sf001</strain>
    </source>
</reference>
<keyword evidence="5" id="KW-0378">Hydrolase</keyword>
<dbReference type="PANTHER" id="PTHR12992">
    <property type="entry name" value="NUDIX HYDROLASE"/>
    <property type="match status" value="1"/>
</dbReference>
<accession>A0A210Q8N0</accession>
<dbReference type="EMBL" id="NEDP02004580">
    <property type="protein sequence ID" value="OWF45076.1"/>
    <property type="molecule type" value="Genomic_DNA"/>
</dbReference>
<keyword evidence="7" id="KW-0464">Manganese</keyword>
<sequence length="251" mass="28310">MINLEMRQGPIFSRNMAGNWRSLESILRPFDTRIHPLPIQVPSNLVRASVLVPLFWKNGEWRVMLTIRASSLRTHSGVVAFPGGKQDDTDEHEIAAALRESNEEVGLNPEDVRVLAVLPPSFASENILVTPVASVIPNDFVPKVNEDEVRKVFDLPLSRFLTEDYTMTRHEHHGGNVCLYYFTDNIDGETVKTWGYTATIAMRVAMVILDSDVSRELKDGFYITKENSLSSLSQSNTLKRLARMQDNPAKL</sequence>
<evidence type="ECO:0000256" key="1">
    <source>
        <dbReference type="ARBA" id="ARBA00001936"/>
    </source>
</evidence>
<evidence type="ECO:0000313" key="9">
    <source>
        <dbReference type="EMBL" id="OWF45076.1"/>
    </source>
</evidence>
<gene>
    <name evidence="9" type="ORF">KP79_PYT14544</name>
</gene>
<dbReference type="InterPro" id="IPR000086">
    <property type="entry name" value="NUDIX_hydrolase_dom"/>
</dbReference>
<protein>
    <submittedName>
        <fullName evidence="9">Peroxisomal coenzyme A diphosphatase NUDT7</fullName>
    </submittedName>
</protein>